<evidence type="ECO:0000256" key="2">
    <source>
        <dbReference type="ARBA" id="ARBA00023186"/>
    </source>
</evidence>
<dbReference type="NCBIfam" id="NF003449">
    <property type="entry name" value="PRK05014.1"/>
    <property type="match status" value="1"/>
</dbReference>
<dbReference type="InterPro" id="IPR036386">
    <property type="entry name" value="HscB_C_sf"/>
</dbReference>
<dbReference type="PANTHER" id="PTHR14021">
    <property type="entry name" value="IRON-SULFUR CLUSTER CO-CHAPERONE PROTEIN HSCB"/>
    <property type="match status" value="1"/>
</dbReference>
<comment type="function">
    <text evidence="3 4">Co-chaperone involved in the maturation of iron-sulfur cluster-containing proteins. Seems to help targeting proteins to be folded toward HscA.</text>
</comment>
<dbReference type="Gene3D" id="1.20.1280.20">
    <property type="entry name" value="HscB, C-terminal domain"/>
    <property type="match status" value="1"/>
</dbReference>
<dbReference type="InterPro" id="IPR009073">
    <property type="entry name" value="HscB_oligo_C"/>
</dbReference>
<evidence type="ECO:0000259" key="5">
    <source>
        <dbReference type="PROSITE" id="PS50076"/>
    </source>
</evidence>
<dbReference type="GO" id="GO:1990230">
    <property type="term" value="C:iron-sulfur cluster transfer complex"/>
    <property type="evidence" value="ECO:0007669"/>
    <property type="project" value="TreeGrafter"/>
</dbReference>
<keyword evidence="2 4" id="KW-0143">Chaperone</keyword>
<comment type="subunit">
    <text evidence="4">Interacts with HscA and stimulates its ATPase activity.</text>
</comment>
<dbReference type="Gene3D" id="1.10.287.110">
    <property type="entry name" value="DnaJ domain"/>
    <property type="match status" value="1"/>
</dbReference>
<dbReference type="Pfam" id="PF07743">
    <property type="entry name" value="HSCB_C"/>
    <property type="match status" value="1"/>
</dbReference>
<dbReference type="PROSITE" id="PS50076">
    <property type="entry name" value="DNAJ_2"/>
    <property type="match status" value="1"/>
</dbReference>
<dbReference type="GO" id="GO:0006457">
    <property type="term" value="P:protein folding"/>
    <property type="evidence" value="ECO:0007669"/>
    <property type="project" value="UniProtKB-UniRule"/>
</dbReference>
<dbReference type="InterPro" id="IPR004640">
    <property type="entry name" value="HscB"/>
</dbReference>
<accession>A0A975HJ94</accession>
<dbReference type="KEGG" id="psym:J1N51_05970"/>
<evidence type="ECO:0000256" key="3">
    <source>
        <dbReference type="ARBA" id="ARBA00025596"/>
    </source>
</evidence>
<organism evidence="6 7">
    <name type="scientific">Psychrosphaera ytuae</name>
    <dbReference type="NCBI Taxonomy" id="2820710"/>
    <lineage>
        <taxon>Bacteria</taxon>
        <taxon>Pseudomonadati</taxon>
        <taxon>Pseudomonadota</taxon>
        <taxon>Gammaproteobacteria</taxon>
        <taxon>Alteromonadales</taxon>
        <taxon>Pseudoalteromonadaceae</taxon>
        <taxon>Psychrosphaera</taxon>
    </lineage>
</organism>
<dbReference type="SMART" id="SM00271">
    <property type="entry name" value="DnaJ"/>
    <property type="match status" value="1"/>
</dbReference>
<dbReference type="SUPFAM" id="SSF47144">
    <property type="entry name" value="HSC20 (HSCB), C-terminal oligomerisation domain"/>
    <property type="match status" value="1"/>
</dbReference>
<dbReference type="CDD" id="cd06257">
    <property type="entry name" value="DnaJ"/>
    <property type="match status" value="1"/>
</dbReference>
<name>A0A975HJ94_9GAMM</name>
<dbReference type="GO" id="GO:0051259">
    <property type="term" value="P:protein complex oligomerization"/>
    <property type="evidence" value="ECO:0007669"/>
    <property type="project" value="InterPro"/>
</dbReference>
<gene>
    <name evidence="4 6" type="primary">hscB</name>
    <name evidence="6" type="ORF">J1N51_05970</name>
</gene>
<reference evidence="6" key="1">
    <citation type="submission" date="2021-03" db="EMBL/GenBank/DDBJ databases">
        <title>Description of Psychrosphaera ytuae sp. nov. isolated from deep sea sediment of South China Sea.</title>
        <authorList>
            <person name="Zhang J."/>
            <person name="Xu X.-D."/>
        </authorList>
    </citation>
    <scope>NUCLEOTIDE SEQUENCE</scope>
    <source>
        <strain evidence="6">MTZ26</strain>
    </source>
</reference>
<dbReference type="GO" id="GO:0001671">
    <property type="term" value="F:ATPase activator activity"/>
    <property type="evidence" value="ECO:0007669"/>
    <property type="project" value="InterPro"/>
</dbReference>
<dbReference type="InterPro" id="IPR001623">
    <property type="entry name" value="DnaJ_domain"/>
</dbReference>
<sequence>MRFFELFDLPVQFSIDTNLLVERFRTIQKQVHPDKFASASDQQKLLAVQQASEINDAYETLKHPLTRAEYMVSEHGFDVRHEQETIKDGMFLMQQMELREELEDAEHAADPETALDDLYDDIKRLTDEYTDEFVAKFDAAQYKEAAMAVKKLRFIYKLKNEAQALEEKLLDF</sequence>
<evidence type="ECO:0000313" key="7">
    <source>
        <dbReference type="Proteomes" id="UP000682739"/>
    </source>
</evidence>
<evidence type="ECO:0000256" key="4">
    <source>
        <dbReference type="HAMAP-Rule" id="MF_00682"/>
    </source>
</evidence>
<dbReference type="SUPFAM" id="SSF46565">
    <property type="entry name" value="Chaperone J-domain"/>
    <property type="match status" value="1"/>
</dbReference>
<comment type="similarity">
    <text evidence="1 4">Belongs to the HscB family.</text>
</comment>
<dbReference type="NCBIfam" id="TIGR00714">
    <property type="entry name" value="hscB"/>
    <property type="match status" value="1"/>
</dbReference>
<dbReference type="Proteomes" id="UP000682739">
    <property type="component" value="Chromosome"/>
</dbReference>
<protein>
    <recommendedName>
        <fullName evidence="4">Co-chaperone protein HscB homolog</fullName>
    </recommendedName>
</protein>
<keyword evidence="7" id="KW-1185">Reference proteome</keyword>
<evidence type="ECO:0000256" key="1">
    <source>
        <dbReference type="ARBA" id="ARBA00010476"/>
    </source>
</evidence>
<proteinExistence type="inferred from homology"/>
<dbReference type="AlphaFoldDB" id="A0A975HJ94"/>
<dbReference type="GO" id="GO:0051087">
    <property type="term" value="F:protein-folding chaperone binding"/>
    <property type="evidence" value="ECO:0007669"/>
    <property type="project" value="InterPro"/>
</dbReference>
<dbReference type="EMBL" id="CP072110">
    <property type="protein sequence ID" value="QTH64993.1"/>
    <property type="molecule type" value="Genomic_DNA"/>
</dbReference>
<dbReference type="HAMAP" id="MF_00682">
    <property type="entry name" value="HscB"/>
    <property type="match status" value="1"/>
</dbReference>
<dbReference type="InterPro" id="IPR036869">
    <property type="entry name" value="J_dom_sf"/>
</dbReference>
<dbReference type="GO" id="GO:0044571">
    <property type="term" value="P:[2Fe-2S] cluster assembly"/>
    <property type="evidence" value="ECO:0007669"/>
    <property type="project" value="InterPro"/>
</dbReference>
<feature type="domain" description="J" evidence="5">
    <location>
        <begin position="2"/>
        <end position="74"/>
    </location>
</feature>
<dbReference type="RefSeq" id="WP_208833028.1">
    <property type="nucleotide sequence ID" value="NZ_CP072110.1"/>
</dbReference>
<evidence type="ECO:0000313" key="6">
    <source>
        <dbReference type="EMBL" id="QTH64993.1"/>
    </source>
</evidence>
<dbReference type="PANTHER" id="PTHR14021:SF15">
    <property type="entry name" value="IRON-SULFUR CLUSTER CO-CHAPERONE PROTEIN HSCB"/>
    <property type="match status" value="1"/>
</dbReference>